<feature type="domain" description="DUF6598" evidence="1">
    <location>
        <begin position="1"/>
        <end position="95"/>
    </location>
</feature>
<dbReference type="AlphaFoldDB" id="A0A835E9K5"/>
<gene>
    <name evidence="2" type="ORF">HU200_049794</name>
</gene>
<reference evidence="2" key="1">
    <citation type="submission" date="2020-07" db="EMBL/GenBank/DDBJ databases">
        <title>Genome sequence and genetic diversity analysis of an under-domesticated orphan crop, white fonio (Digitaria exilis).</title>
        <authorList>
            <person name="Bennetzen J.L."/>
            <person name="Chen S."/>
            <person name="Ma X."/>
            <person name="Wang X."/>
            <person name="Yssel A.E.J."/>
            <person name="Chaluvadi S.R."/>
            <person name="Johnson M."/>
            <person name="Gangashetty P."/>
            <person name="Hamidou F."/>
            <person name="Sanogo M.D."/>
            <person name="Zwaenepoel A."/>
            <person name="Wallace J."/>
            <person name="Van De Peer Y."/>
            <person name="Van Deynze A."/>
        </authorList>
    </citation>
    <scope>NUCLEOTIDE SEQUENCE</scope>
    <source>
        <tissue evidence="2">Leaves</tissue>
    </source>
</reference>
<dbReference type="OrthoDB" id="686435at2759"/>
<evidence type="ECO:0000313" key="2">
    <source>
        <dbReference type="EMBL" id="KAF8672016.1"/>
    </source>
</evidence>
<proteinExistence type="predicted"/>
<organism evidence="2 3">
    <name type="scientific">Digitaria exilis</name>
    <dbReference type="NCBI Taxonomy" id="1010633"/>
    <lineage>
        <taxon>Eukaryota</taxon>
        <taxon>Viridiplantae</taxon>
        <taxon>Streptophyta</taxon>
        <taxon>Embryophyta</taxon>
        <taxon>Tracheophyta</taxon>
        <taxon>Spermatophyta</taxon>
        <taxon>Magnoliopsida</taxon>
        <taxon>Liliopsida</taxon>
        <taxon>Poales</taxon>
        <taxon>Poaceae</taxon>
        <taxon>PACMAD clade</taxon>
        <taxon>Panicoideae</taxon>
        <taxon>Panicodae</taxon>
        <taxon>Paniceae</taxon>
        <taxon>Anthephorinae</taxon>
        <taxon>Digitaria</taxon>
    </lineage>
</organism>
<dbReference type="Pfam" id="PF20241">
    <property type="entry name" value="DUF6598"/>
    <property type="match status" value="1"/>
</dbReference>
<dbReference type="PANTHER" id="PTHR33065">
    <property type="entry name" value="OS07G0486400 PROTEIN"/>
    <property type="match status" value="1"/>
</dbReference>
<protein>
    <recommendedName>
        <fullName evidence="1">DUF6598 domain-containing protein</fullName>
    </recommendedName>
</protein>
<dbReference type="InterPro" id="IPR046533">
    <property type="entry name" value="DUF6598"/>
</dbReference>
<keyword evidence="3" id="KW-1185">Reference proteome</keyword>
<dbReference type="Proteomes" id="UP000636709">
    <property type="component" value="Unassembled WGS sequence"/>
</dbReference>
<dbReference type="EMBL" id="JACEFO010002227">
    <property type="protein sequence ID" value="KAF8672016.1"/>
    <property type="molecule type" value="Genomic_DNA"/>
</dbReference>
<comment type="caution">
    <text evidence="2">The sequence shown here is derived from an EMBL/GenBank/DDBJ whole genome shotgun (WGS) entry which is preliminary data.</text>
</comment>
<accession>A0A835E9K5</accession>
<sequence length="98" mass="11012">MFFEFQLKIMGSGDADEDLSKGYIEHSAIRHTQKSTTKLLDRFLSTMELVYTFVPFVLEASIAVSVLHGPFDFTSKVTAWTTNDENKIILYDSAVPGT</sequence>
<evidence type="ECO:0000313" key="3">
    <source>
        <dbReference type="Proteomes" id="UP000636709"/>
    </source>
</evidence>
<dbReference type="PANTHER" id="PTHR33065:SF186">
    <property type="entry name" value="OS08G0134900 PROTEIN"/>
    <property type="match status" value="1"/>
</dbReference>
<evidence type="ECO:0000259" key="1">
    <source>
        <dbReference type="Pfam" id="PF20241"/>
    </source>
</evidence>
<name>A0A835E9K5_9POAL</name>